<keyword evidence="6" id="KW-0393">Immunoglobulin domain</keyword>
<dbReference type="Ensembl" id="ENSSAUT00010047047.1">
    <property type="protein sequence ID" value="ENSSAUP00010044739.1"/>
    <property type="gene ID" value="ENSSAUG00010018697.1"/>
</dbReference>
<dbReference type="SUPFAM" id="SSF48726">
    <property type="entry name" value="Immunoglobulin"/>
    <property type="match status" value="1"/>
</dbReference>
<comment type="subcellular location">
    <subcellularLocation>
        <location evidence="1">Membrane</location>
    </subcellularLocation>
</comment>
<sequence length="126" mass="14181">KAILTHTDNMLGTLCVSGATVVKQKPPVVTLRRGETATMDCNLGTVTTSAARWYKQIPGRAPQFVLVYFHRWWTVTYGTGFSSPKHSSNYRSESEYYLIINNVEDGDSAVYYCATWDDPSKEFVSQ</sequence>
<evidence type="ECO:0000259" key="7">
    <source>
        <dbReference type="PROSITE" id="PS50835"/>
    </source>
</evidence>
<keyword evidence="9" id="KW-1185">Reference proteome</keyword>
<accession>A0A671X0V1</accession>
<dbReference type="GO" id="GO:0016020">
    <property type="term" value="C:membrane"/>
    <property type="evidence" value="ECO:0007669"/>
    <property type="project" value="UniProtKB-SubCell"/>
</dbReference>
<dbReference type="Proteomes" id="UP000472265">
    <property type="component" value="Chromosome 23"/>
</dbReference>
<evidence type="ECO:0000256" key="2">
    <source>
        <dbReference type="ARBA" id="ARBA00022692"/>
    </source>
</evidence>
<reference evidence="8" key="1">
    <citation type="submission" date="2021-04" db="EMBL/GenBank/DDBJ databases">
        <authorList>
            <consortium name="Wellcome Sanger Institute Data Sharing"/>
        </authorList>
    </citation>
    <scope>NUCLEOTIDE SEQUENCE [LARGE SCALE GENOMIC DNA]</scope>
</reference>
<dbReference type="SMART" id="SM00406">
    <property type="entry name" value="IGv"/>
    <property type="match status" value="1"/>
</dbReference>
<proteinExistence type="predicted"/>
<dbReference type="PANTHER" id="PTHR19256:SF65">
    <property type="entry name" value="T CELL RECEPTOR GAMMA CONSTANT 1-RELATED"/>
    <property type="match status" value="1"/>
</dbReference>
<dbReference type="Gene3D" id="2.60.40.10">
    <property type="entry name" value="Immunoglobulins"/>
    <property type="match status" value="1"/>
</dbReference>
<name>A0A671X0V1_SPAAU</name>
<dbReference type="OMA" id="DSHATAF"/>
<evidence type="ECO:0000256" key="5">
    <source>
        <dbReference type="ARBA" id="ARBA00023170"/>
    </source>
</evidence>
<dbReference type="Pfam" id="PF07686">
    <property type="entry name" value="V-set"/>
    <property type="match status" value="1"/>
</dbReference>
<protein>
    <recommendedName>
        <fullName evidence="7">Ig-like domain-containing protein</fullName>
    </recommendedName>
</protein>
<reference evidence="8" key="2">
    <citation type="submission" date="2025-08" db="UniProtKB">
        <authorList>
            <consortium name="Ensembl"/>
        </authorList>
    </citation>
    <scope>IDENTIFICATION</scope>
</reference>
<evidence type="ECO:0000313" key="9">
    <source>
        <dbReference type="Proteomes" id="UP000472265"/>
    </source>
</evidence>
<dbReference type="InterPro" id="IPR003599">
    <property type="entry name" value="Ig_sub"/>
</dbReference>
<evidence type="ECO:0000256" key="3">
    <source>
        <dbReference type="ARBA" id="ARBA00022989"/>
    </source>
</evidence>
<dbReference type="InterPro" id="IPR036179">
    <property type="entry name" value="Ig-like_dom_sf"/>
</dbReference>
<dbReference type="InterPro" id="IPR007110">
    <property type="entry name" value="Ig-like_dom"/>
</dbReference>
<organism evidence="8 9">
    <name type="scientific">Sparus aurata</name>
    <name type="common">Gilthead sea bream</name>
    <dbReference type="NCBI Taxonomy" id="8175"/>
    <lineage>
        <taxon>Eukaryota</taxon>
        <taxon>Metazoa</taxon>
        <taxon>Chordata</taxon>
        <taxon>Craniata</taxon>
        <taxon>Vertebrata</taxon>
        <taxon>Euteleostomi</taxon>
        <taxon>Actinopterygii</taxon>
        <taxon>Neopterygii</taxon>
        <taxon>Teleostei</taxon>
        <taxon>Neoteleostei</taxon>
        <taxon>Acanthomorphata</taxon>
        <taxon>Eupercaria</taxon>
        <taxon>Spariformes</taxon>
        <taxon>Sparidae</taxon>
        <taxon>Sparus</taxon>
    </lineage>
</organism>
<evidence type="ECO:0000256" key="1">
    <source>
        <dbReference type="ARBA" id="ARBA00004370"/>
    </source>
</evidence>
<keyword evidence="3" id="KW-1133">Transmembrane helix</keyword>
<reference evidence="8" key="3">
    <citation type="submission" date="2025-09" db="UniProtKB">
        <authorList>
            <consortium name="Ensembl"/>
        </authorList>
    </citation>
    <scope>IDENTIFICATION</scope>
</reference>
<dbReference type="InParanoid" id="A0A671X0V1"/>
<evidence type="ECO:0000256" key="6">
    <source>
        <dbReference type="ARBA" id="ARBA00023319"/>
    </source>
</evidence>
<keyword evidence="2" id="KW-0812">Transmembrane</keyword>
<evidence type="ECO:0000313" key="8">
    <source>
        <dbReference type="Ensembl" id="ENSSAUP00010044739.1"/>
    </source>
</evidence>
<dbReference type="GeneTree" id="ENSGT00940000165634"/>
<dbReference type="InterPro" id="IPR013106">
    <property type="entry name" value="Ig_V-set"/>
</dbReference>
<dbReference type="InterPro" id="IPR051117">
    <property type="entry name" value="TRG_var/const_region"/>
</dbReference>
<evidence type="ECO:0000256" key="4">
    <source>
        <dbReference type="ARBA" id="ARBA00023136"/>
    </source>
</evidence>
<dbReference type="PANTHER" id="PTHR19256">
    <property type="entry name" value="T-CELL RECEPTOR GAMMA CHAIN"/>
    <property type="match status" value="1"/>
</dbReference>
<feature type="domain" description="Ig-like" evidence="7">
    <location>
        <begin position="19"/>
        <end position="125"/>
    </location>
</feature>
<keyword evidence="5" id="KW-0675">Receptor</keyword>
<dbReference type="AlphaFoldDB" id="A0A671X0V1"/>
<keyword evidence="4" id="KW-0472">Membrane</keyword>
<dbReference type="SMART" id="SM00409">
    <property type="entry name" value="IG"/>
    <property type="match status" value="1"/>
</dbReference>
<dbReference type="PROSITE" id="PS50835">
    <property type="entry name" value="IG_LIKE"/>
    <property type="match status" value="1"/>
</dbReference>
<dbReference type="InterPro" id="IPR013783">
    <property type="entry name" value="Ig-like_fold"/>
</dbReference>